<evidence type="ECO:0000256" key="2">
    <source>
        <dbReference type="SAM" id="Phobius"/>
    </source>
</evidence>
<keyword evidence="2" id="KW-0812">Transmembrane</keyword>
<keyword evidence="3" id="KW-0732">Signal</keyword>
<protein>
    <submittedName>
        <fullName evidence="4">Protein BatD</fullName>
    </submittedName>
</protein>
<gene>
    <name evidence="4" type="ORF">J7I43_12165</name>
</gene>
<comment type="caution">
    <text evidence="4">The sequence shown here is derived from an EMBL/GenBank/DDBJ whole genome shotgun (WGS) entry which is preliminary data.</text>
</comment>
<name>A0ABS3YE85_9BACT</name>
<evidence type="ECO:0000313" key="5">
    <source>
        <dbReference type="Proteomes" id="UP000679126"/>
    </source>
</evidence>
<evidence type="ECO:0000256" key="1">
    <source>
        <dbReference type="SAM" id="MobiDB-lite"/>
    </source>
</evidence>
<keyword evidence="5" id="KW-1185">Reference proteome</keyword>
<accession>A0ABS3YE85</accession>
<feature type="transmembrane region" description="Helical" evidence="2">
    <location>
        <begin position="504"/>
        <end position="522"/>
    </location>
</feature>
<dbReference type="InterPro" id="IPR025738">
    <property type="entry name" value="BatD"/>
</dbReference>
<feature type="region of interest" description="Disordered" evidence="1">
    <location>
        <begin position="131"/>
        <end position="168"/>
    </location>
</feature>
<dbReference type="Proteomes" id="UP000679126">
    <property type="component" value="Unassembled WGS sequence"/>
</dbReference>
<feature type="signal peptide" evidence="3">
    <location>
        <begin position="1"/>
        <end position="27"/>
    </location>
</feature>
<organism evidence="4 5">
    <name type="scientific">Chitinophaga chungangae</name>
    <dbReference type="NCBI Taxonomy" id="2821488"/>
    <lineage>
        <taxon>Bacteria</taxon>
        <taxon>Pseudomonadati</taxon>
        <taxon>Bacteroidota</taxon>
        <taxon>Chitinophagia</taxon>
        <taxon>Chitinophagales</taxon>
        <taxon>Chitinophagaceae</taxon>
        <taxon>Chitinophaga</taxon>
    </lineage>
</organism>
<feature type="chain" id="PRO_5046897528" evidence="3">
    <location>
        <begin position="28"/>
        <end position="659"/>
    </location>
</feature>
<dbReference type="PANTHER" id="PTHR40940">
    <property type="entry name" value="PROTEIN BATD-RELATED"/>
    <property type="match status" value="1"/>
</dbReference>
<keyword evidence="2" id="KW-0472">Membrane</keyword>
<dbReference type="PANTHER" id="PTHR40940:SF2">
    <property type="entry name" value="BATD"/>
    <property type="match status" value="1"/>
</dbReference>
<dbReference type="RefSeq" id="WP_209145951.1">
    <property type="nucleotide sequence ID" value="NZ_JAGHKP010000002.1"/>
</dbReference>
<dbReference type="Pfam" id="PF13584">
    <property type="entry name" value="BatD"/>
    <property type="match status" value="2"/>
</dbReference>
<reference evidence="5" key="1">
    <citation type="submission" date="2021-03" db="EMBL/GenBank/DDBJ databases">
        <title>Assistant Professor.</title>
        <authorList>
            <person name="Huq M.A."/>
        </authorList>
    </citation>
    <scope>NUCLEOTIDE SEQUENCE [LARGE SCALE GENOMIC DNA]</scope>
    <source>
        <strain evidence="5">MAH-28</strain>
    </source>
</reference>
<dbReference type="EMBL" id="JAGHKP010000002">
    <property type="protein sequence ID" value="MBO9152973.1"/>
    <property type="molecule type" value="Genomic_DNA"/>
</dbReference>
<sequence length="659" mass="73107">MKVYTVIVKKSLFTLLLSLSAALSAYAQEFRFTTHSSANVIAMDEMVRVQFLLENPVNFSGEITPSFKGFTVIRGPELMQSTSFVNGKVSNYLGYSYVLQPQAPGRYTIPGATARVDGRLVKSNPINIEVVKGGPGSQLPQQQAQPQPPPRRGGYGGDAYGSSHPGVIREGEDVKDKLRKNIFVKVEVDKTTVYEGEQITATYKLYTRLPTNSNVTKVPAFKGFSAKDIELPNPPRAQEEVVNGMRFNVFVIRKTLLFPLQSGELELDPAEVDNQVHFVKLGGKRKRAANDPFNDPFFKDAFGGSAFDDFFNDDPFATPEYEVVPYKIQSPVLKVTVKPLPAEGRPASFNGAVGKFTMTAQLDKNKLSTDDALTLKVNIAGQGNVNLLNAPPLNIPQAFEKYDPTVTDNIEKNSNPLSGSRQFQYALMPQEKGEYELPPVEFSYFDPAAQAYKTLTSSPFAIHVTQGKQTKRDREDFGVPTELADIRVSGQSWSKNSPFFFGKVLFWILLLLPLLGIAAMAWHRRRQQFLSTNAAMLRHRHANRVALKRLELAARYLKEGKDKAFYEETSRATWGYLSHKLKIPMAELSKQLVHDKLGAQNVSAATMQKLMELTDRCEMALYAPASSNEHRQGAYQEAVEVISAIEDELKGKAGGAAGK</sequence>
<evidence type="ECO:0000313" key="4">
    <source>
        <dbReference type="EMBL" id="MBO9152973.1"/>
    </source>
</evidence>
<evidence type="ECO:0000256" key="3">
    <source>
        <dbReference type="SAM" id="SignalP"/>
    </source>
</evidence>
<proteinExistence type="predicted"/>
<keyword evidence="2" id="KW-1133">Transmembrane helix</keyword>